<sequence length="118" mass="13273">MRKFGVRIWKYGAGIYLFDHDVFDGLLQSVCSQDRQLAEKSRNSYAVVSADRFITFGHQNTSFFWLKKPSALSNGAWPCSDFEGVKGESGPSVLTDFPMPAPRCWRQSKNVGVVYAGR</sequence>
<dbReference type="EMBL" id="JAAQYI010000017">
    <property type="protein sequence ID" value="NNA82436.1"/>
    <property type="molecule type" value="Genomic_DNA"/>
</dbReference>
<evidence type="ECO:0000313" key="3">
    <source>
        <dbReference type="Proteomes" id="UP000535954"/>
    </source>
</evidence>
<evidence type="ECO:0000313" key="4">
    <source>
        <dbReference type="Proteomes" id="UP000586252"/>
    </source>
</evidence>
<reference evidence="3 4" key="1">
    <citation type="journal article" date="2020" name="Front. Microbiol.">
        <title>Genetic Organization of the aprX-lipA2 Operon Affects the Proteolytic Potential of Pseudomonas Species in Milk.</title>
        <authorList>
            <person name="Maier C."/>
            <person name="Huptas C."/>
            <person name="von Neubeck M."/>
            <person name="Scherer S."/>
            <person name="Wenning M."/>
            <person name="Lucking G."/>
        </authorList>
    </citation>
    <scope>NUCLEOTIDE SEQUENCE [LARGE SCALE GENOMIC DNA]</scope>
    <source>
        <strain evidence="2 4">WS 5404</strain>
        <strain evidence="1 3">WS 5405</strain>
    </source>
</reference>
<dbReference type="Proteomes" id="UP000586252">
    <property type="component" value="Unassembled WGS sequence"/>
</dbReference>
<comment type="caution">
    <text evidence="2">The sequence shown here is derived from an EMBL/GenBank/DDBJ whole genome shotgun (WGS) entry which is preliminary data.</text>
</comment>
<gene>
    <name evidence="1" type="ORF">HBO13_28745</name>
    <name evidence="2" type="ORF">HBO30_27365</name>
</gene>
<dbReference type="EMBL" id="JAAQYH010000019">
    <property type="protein sequence ID" value="NNA76627.1"/>
    <property type="molecule type" value="Genomic_DNA"/>
</dbReference>
<evidence type="ECO:0000313" key="2">
    <source>
        <dbReference type="EMBL" id="NNA82436.1"/>
    </source>
</evidence>
<evidence type="ECO:0000313" key="1">
    <source>
        <dbReference type="EMBL" id="NNA76627.1"/>
    </source>
</evidence>
<dbReference type="AlphaFoldDB" id="A0A7Y1MIJ1"/>
<proteinExistence type="predicted"/>
<dbReference type="GeneID" id="45736650"/>
<dbReference type="Proteomes" id="UP000535954">
    <property type="component" value="Unassembled WGS sequence"/>
</dbReference>
<organism evidence="2 4">
    <name type="scientific">Pseudomonas lactis</name>
    <dbReference type="NCBI Taxonomy" id="1615674"/>
    <lineage>
        <taxon>Bacteria</taxon>
        <taxon>Pseudomonadati</taxon>
        <taxon>Pseudomonadota</taxon>
        <taxon>Gammaproteobacteria</taxon>
        <taxon>Pseudomonadales</taxon>
        <taxon>Pseudomonadaceae</taxon>
        <taxon>Pseudomonas</taxon>
    </lineage>
</organism>
<protein>
    <submittedName>
        <fullName evidence="2">Uncharacterized protein</fullName>
    </submittedName>
</protein>
<dbReference type="RefSeq" id="WP_127881887.1">
    <property type="nucleotide sequence ID" value="NZ_JAAQYH010000019.1"/>
</dbReference>
<accession>A0A7Y1MIJ1</accession>
<name>A0A7Y1MIJ1_9PSED</name>